<keyword evidence="7 14" id="KW-1133">Transmembrane helix</keyword>
<dbReference type="PRINTS" id="PR00385">
    <property type="entry name" value="P450"/>
</dbReference>
<keyword evidence="4 12" id="KW-0349">Heme</keyword>
<evidence type="ECO:0000256" key="3">
    <source>
        <dbReference type="ARBA" id="ARBA00010617"/>
    </source>
</evidence>
<evidence type="ECO:0000256" key="9">
    <source>
        <dbReference type="ARBA" id="ARBA00023004"/>
    </source>
</evidence>
<evidence type="ECO:0000256" key="4">
    <source>
        <dbReference type="ARBA" id="ARBA00022617"/>
    </source>
</evidence>
<dbReference type="GO" id="GO:0016020">
    <property type="term" value="C:membrane"/>
    <property type="evidence" value="ECO:0007669"/>
    <property type="project" value="UniProtKB-SubCell"/>
</dbReference>
<evidence type="ECO:0000256" key="1">
    <source>
        <dbReference type="ARBA" id="ARBA00001971"/>
    </source>
</evidence>
<dbReference type="GO" id="GO:0005506">
    <property type="term" value="F:iron ion binding"/>
    <property type="evidence" value="ECO:0007669"/>
    <property type="project" value="InterPro"/>
</dbReference>
<dbReference type="Gene3D" id="1.10.630.10">
    <property type="entry name" value="Cytochrome P450"/>
    <property type="match status" value="1"/>
</dbReference>
<dbReference type="InterPro" id="IPR001128">
    <property type="entry name" value="Cyt_P450"/>
</dbReference>
<dbReference type="PANTHER" id="PTHR24298:SF204">
    <property type="entry name" value="CYTOCHROME P450, FAMILY 712, SUBFAMILY A, POLYPEPTIDE 1"/>
    <property type="match status" value="1"/>
</dbReference>
<comment type="cofactor">
    <cofactor evidence="1 12">
        <name>heme</name>
        <dbReference type="ChEBI" id="CHEBI:30413"/>
    </cofactor>
</comment>
<dbReference type="PANTHER" id="PTHR24298">
    <property type="entry name" value="FLAVONOID 3'-MONOOXYGENASE-RELATED"/>
    <property type="match status" value="1"/>
</dbReference>
<keyword evidence="5 14" id="KW-0812">Transmembrane</keyword>
<evidence type="ECO:0000256" key="14">
    <source>
        <dbReference type="SAM" id="Phobius"/>
    </source>
</evidence>
<dbReference type="InterPro" id="IPR002401">
    <property type="entry name" value="Cyt_P450_E_grp-I"/>
</dbReference>
<keyword evidence="10 13" id="KW-0503">Monooxygenase</keyword>
<dbReference type="SUPFAM" id="SSF48264">
    <property type="entry name" value="Cytochrome P450"/>
    <property type="match status" value="1"/>
</dbReference>
<comment type="caution">
    <text evidence="15">The sequence shown here is derived from an EMBL/GenBank/DDBJ whole genome shotgun (WGS) entry which is preliminary data.</text>
</comment>
<keyword evidence="8 13" id="KW-0560">Oxidoreductase</keyword>
<dbReference type="GO" id="GO:0016709">
    <property type="term" value="F:oxidoreductase activity, acting on paired donors, with incorporation or reduction of molecular oxygen, NAD(P)H as one donor, and incorporation of one atom of oxygen"/>
    <property type="evidence" value="ECO:0007669"/>
    <property type="project" value="TreeGrafter"/>
</dbReference>
<name>A0AA88R5U0_9ASTE</name>
<dbReference type="Pfam" id="PF00067">
    <property type="entry name" value="p450"/>
    <property type="match status" value="1"/>
</dbReference>
<dbReference type="Proteomes" id="UP001187471">
    <property type="component" value="Unassembled WGS sequence"/>
</dbReference>
<comment type="subcellular location">
    <subcellularLocation>
        <location evidence="2">Membrane</location>
        <topology evidence="2">Single-pass membrane protein</topology>
    </subcellularLocation>
</comment>
<accession>A0AA88R5U0</accession>
<dbReference type="FunFam" id="1.10.630.10:FF:000019">
    <property type="entry name" value="Cytochrome P450 family protein"/>
    <property type="match status" value="1"/>
</dbReference>
<evidence type="ECO:0000256" key="8">
    <source>
        <dbReference type="ARBA" id="ARBA00023002"/>
    </source>
</evidence>
<keyword evidence="16" id="KW-1185">Reference proteome</keyword>
<evidence type="ECO:0000256" key="12">
    <source>
        <dbReference type="PIRSR" id="PIRSR602401-1"/>
    </source>
</evidence>
<keyword evidence="9 12" id="KW-0408">Iron</keyword>
<dbReference type="PROSITE" id="PS00086">
    <property type="entry name" value="CYTOCHROME_P450"/>
    <property type="match status" value="1"/>
</dbReference>
<gene>
    <name evidence="15" type="ORF">RJ640_010714</name>
</gene>
<keyword evidence="11 14" id="KW-0472">Membrane</keyword>
<evidence type="ECO:0000256" key="6">
    <source>
        <dbReference type="ARBA" id="ARBA00022723"/>
    </source>
</evidence>
<dbReference type="PRINTS" id="PR00463">
    <property type="entry name" value="EP450I"/>
</dbReference>
<dbReference type="EMBL" id="JAVXUO010001709">
    <property type="protein sequence ID" value="KAK2979823.1"/>
    <property type="molecule type" value="Genomic_DNA"/>
</dbReference>
<feature type="transmembrane region" description="Helical" evidence="14">
    <location>
        <begin position="12"/>
        <end position="28"/>
    </location>
</feature>
<dbReference type="InterPro" id="IPR036396">
    <property type="entry name" value="Cyt_P450_sf"/>
</dbReference>
<evidence type="ECO:0008006" key="17">
    <source>
        <dbReference type="Google" id="ProtNLM"/>
    </source>
</evidence>
<evidence type="ECO:0000256" key="2">
    <source>
        <dbReference type="ARBA" id="ARBA00004167"/>
    </source>
</evidence>
<evidence type="ECO:0000313" key="15">
    <source>
        <dbReference type="EMBL" id="KAK2979823.1"/>
    </source>
</evidence>
<evidence type="ECO:0000256" key="10">
    <source>
        <dbReference type="ARBA" id="ARBA00023033"/>
    </source>
</evidence>
<evidence type="ECO:0000256" key="7">
    <source>
        <dbReference type="ARBA" id="ARBA00022989"/>
    </source>
</evidence>
<dbReference type="InterPro" id="IPR051103">
    <property type="entry name" value="Plant_metabolite_P450s"/>
</dbReference>
<evidence type="ECO:0000256" key="13">
    <source>
        <dbReference type="RuleBase" id="RU000461"/>
    </source>
</evidence>
<dbReference type="InterPro" id="IPR017972">
    <property type="entry name" value="Cyt_P450_CS"/>
</dbReference>
<evidence type="ECO:0000256" key="11">
    <source>
        <dbReference type="ARBA" id="ARBA00023136"/>
    </source>
</evidence>
<organism evidence="15 16">
    <name type="scientific">Escallonia rubra</name>
    <dbReference type="NCBI Taxonomy" id="112253"/>
    <lineage>
        <taxon>Eukaryota</taxon>
        <taxon>Viridiplantae</taxon>
        <taxon>Streptophyta</taxon>
        <taxon>Embryophyta</taxon>
        <taxon>Tracheophyta</taxon>
        <taxon>Spermatophyta</taxon>
        <taxon>Magnoliopsida</taxon>
        <taxon>eudicotyledons</taxon>
        <taxon>Gunneridae</taxon>
        <taxon>Pentapetalae</taxon>
        <taxon>asterids</taxon>
        <taxon>campanulids</taxon>
        <taxon>Escalloniales</taxon>
        <taxon>Escalloniaceae</taxon>
        <taxon>Escallonia</taxon>
    </lineage>
</organism>
<keyword evidence="6 12" id="KW-0479">Metal-binding</keyword>
<dbReference type="GO" id="GO:0020037">
    <property type="term" value="F:heme binding"/>
    <property type="evidence" value="ECO:0007669"/>
    <property type="project" value="InterPro"/>
</dbReference>
<feature type="binding site" description="axial binding residue" evidence="12">
    <location>
        <position position="446"/>
    </location>
    <ligand>
        <name>heme</name>
        <dbReference type="ChEBI" id="CHEBI:30413"/>
    </ligand>
    <ligandPart>
        <name>Fe</name>
        <dbReference type="ChEBI" id="CHEBI:18248"/>
    </ligandPart>
</feature>
<comment type="similarity">
    <text evidence="3 13">Belongs to the cytochrome P450 family.</text>
</comment>
<evidence type="ECO:0000256" key="5">
    <source>
        <dbReference type="ARBA" id="ARBA00022692"/>
    </source>
</evidence>
<proteinExistence type="inferred from homology"/>
<protein>
    <recommendedName>
        <fullName evidence="17">Cytochrome P450</fullName>
    </recommendedName>
</protein>
<sequence length="540" mass="60242">MATAIDTHFNLFLFFIWLLSTLLVRFLIKKHQKPNTRTVQHPPSPPALPIIGHLHLLSSVLPKCFQTLASRYGPLMKISVGSSTSLVVSNAAVALEVLKTHDLNFSYRPEFGAEDYSIYPNSNFFGADYGAYWRFIKRICMTQLLSAPQLNRFADIRTEEIMKLLEVVLKRSEGNEACDMSAALMSTTNNVICRMTMSTSFSGSSDDSKKIKKFTDDIVKAAAKLSLGEVWGPLKKFDLFGYGRQMKAAMLEYDELVERILIEHEENRHGGVKGRKDMMDILLEISEDDTAEVKLTRSNIKALLLDIFIAGTETTGVALQWTLAEIINHPDIFNKLREEINAVVGCQRLIEESDVPNLHYLHAVVKESLRLHPPSPMILRKNKEDCKVSGYDVLANSRTMVNAYAVMRDPDSWEEPSEFKPERFLASAREKHGLVFVAFGSGRRACPGATLGLTLMHVIIGSLVQCFDWKAKGGVKVNMEEGPAVSAAMAHPLLNRTVSDHVRPLTQEATPESKFLHFSASASVRLGFEPNSTLLLGGRV</sequence>
<reference evidence="15" key="1">
    <citation type="submission" date="2022-12" db="EMBL/GenBank/DDBJ databases">
        <title>Draft genome assemblies for two species of Escallonia (Escalloniales).</title>
        <authorList>
            <person name="Chanderbali A."/>
            <person name="Dervinis C."/>
            <person name="Anghel I."/>
            <person name="Soltis D."/>
            <person name="Soltis P."/>
            <person name="Zapata F."/>
        </authorList>
    </citation>
    <scope>NUCLEOTIDE SEQUENCE</scope>
    <source>
        <strain evidence="15">UCBG92.1500</strain>
        <tissue evidence="15">Leaf</tissue>
    </source>
</reference>
<dbReference type="AlphaFoldDB" id="A0AA88R5U0"/>
<evidence type="ECO:0000313" key="16">
    <source>
        <dbReference type="Proteomes" id="UP001187471"/>
    </source>
</evidence>